<accession>A0A8B7BTL0</accession>
<reference evidence="5" key="1">
    <citation type="submission" date="2025-08" db="UniProtKB">
        <authorList>
            <consortium name="RefSeq"/>
        </authorList>
    </citation>
    <scope>IDENTIFICATION</scope>
    <source>
        <tissue evidence="5">Young leaves</tissue>
    </source>
</reference>
<dbReference type="PANTHER" id="PTHR31988:SF15">
    <property type="entry name" value="ESTERASE, PUTATIVE (DUF303)-RELATED"/>
    <property type="match status" value="1"/>
</dbReference>
<keyword evidence="4" id="KW-1185">Reference proteome</keyword>
<dbReference type="Gene3D" id="3.40.50.1110">
    <property type="entry name" value="SGNH hydrolase"/>
    <property type="match status" value="1"/>
</dbReference>
<sequence length="286" mass="30054">MLPLLSPLLLLLASVAPSHLFACSAGAAPNRSGAAAEAGKLIFILAGQSNMAGRGGVTGDRWNRVVPPECRPSPAILRLNAGLRWEEAREPLHADIDVLKTCGVGPSMAFAHEILPSAAAPAVVGLVPCAIGGTKITQWGRGTPLYGEMVRRARAAGGGGGRMGGVLWYQGESDTVSRADAEAYMGRMEKLIRDLRSDLGLPGLLVIQVALASGEGNYTDIVRQAQKGIRLPNVACVDAKGLALNTDHLHLTTQAQVQLGKLLATSYLNHSKTDTTSRVSFISIHI</sequence>
<keyword evidence="1" id="KW-0378">Hydrolase</keyword>
<name>A0A8B7BTL0_PHODC</name>
<feature type="domain" description="Sialate O-acetylesterase" evidence="3">
    <location>
        <begin position="41"/>
        <end position="268"/>
    </location>
</feature>
<dbReference type="SUPFAM" id="SSF52266">
    <property type="entry name" value="SGNH hydrolase"/>
    <property type="match status" value="1"/>
</dbReference>
<feature type="signal peptide" evidence="2">
    <location>
        <begin position="1"/>
        <end position="20"/>
    </location>
</feature>
<dbReference type="GeneID" id="103703884"/>
<dbReference type="Proteomes" id="UP000228380">
    <property type="component" value="Unplaced"/>
</dbReference>
<dbReference type="PANTHER" id="PTHR31988">
    <property type="entry name" value="ESTERASE, PUTATIVE (DUF303)-RELATED"/>
    <property type="match status" value="1"/>
</dbReference>
<evidence type="ECO:0000259" key="3">
    <source>
        <dbReference type="Pfam" id="PF03629"/>
    </source>
</evidence>
<dbReference type="InterPro" id="IPR036514">
    <property type="entry name" value="SGNH_hydro_sf"/>
</dbReference>
<dbReference type="AlphaFoldDB" id="A0A8B7BTL0"/>
<dbReference type="RefSeq" id="XP_008785141.2">
    <property type="nucleotide sequence ID" value="XM_008786919.3"/>
</dbReference>
<dbReference type="InterPro" id="IPR005181">
    <property type="entry name" value="SASA"/>
</dbReference>
<dbReference type="KEGG" id="pda:103703884"/>
<evidence type="ECO:0000313" key="5">
    <source>
        <dbReference type="RefSeq" id="XP_008785141.2"/>
    </source>
</evidence>
<organism evidence="4 5">
    <name type="scientific">Phoenix dactylifera</name>
    <name type="common">Date palm</name>
    <dbReference type="NCBI Taxonomy" id="42345"/>
    <lineage>
        <taxon>Eukaryota</taxon>
        <taxon>Viridiplantae</taxon>
        <taxon>Streptophyta</taxon>
        <taxon>Embryophyta</taxon>
        <taxon>Tracheophyta</taxon>
        <taxon>Spermatophyta</taxon>
        <taxon>Magnoliopsida</taxon>
        <taxon>Liliopsida</taxon>
        <taxon>Arecaceae</taxon>
        <taxon>Coryphoideae</taxon>
        <taxon>Phoeniceae</taxon>
        <taxon>Phoenix</taxon>
    </lineage>
</organism>
<evidence type="ECO:0000256" key="2">
    <source>
        <dbReference type="SAM" id="SignalP"/>
    </source>
</evidence>
<evidence type="ECO:0000256" key="1">
    <source>
        <dbReference type="ARBA" id="ARBA00022801"/>
    </source>
</evidence>
<protein>
    <submittedName>
        <fullName evidence="5">Probable carbohydrate esterase At4g34215 isoform X1</fullName>
    </submittedName>
</protein>
<dbReference type="GO" id="GO:0016787">
    <property type="term" value="F:hydrolase activity"/>
    <property type="evidence" value="ECO:0007669"/>
    <property type="project" value="UniProtKB-KW"/>
</dbReference>
<feature type="chain" id="PRO_5034049299" evidence="2">
    <location>
        <begin position="21"/>
        <end position="286"/>
    </location>
</feature>
<evidence type="ECO:0000313" key="4">
    <source>
        <dbReference type="Proteomes" id="UP000228380"/>
    </source>
</evidence>
<dbReference type="Pfam" id="PF03629">
    <property type="entry name" value="SASA"/>
    <property type="match status" value="1"/>
</dbReference>
<proteinExistence type="predicted"/>
<dbReference type="InterPro" id="IPR052940">
    <property type="entry name" value="Carb_Esterase_6"/>
</dbReference>
<keyword evidence="2" id="KW-0732">Signal</keyword>
<dbReference type="OrthoDB" id="42638at2759"/>
<gene>
    <name evidence="5" type="primary">LOC103703884</name>
</gene>